<keyword evidence="11" id="KW-1185">Reference proteome</keyword>
<feature type="domain" description="ABC3 transporter permease C-terminal" evidence="8">
    <location>
        <begin position="279"/>
        <end position="397"/>
    </location>
</feature>
<dbReference type="InterPro" id="IPR025857">
    <property type="entry name" value="MacB_PCD"/>
</dbReference>
<feature type="transmembrane region" description="Helical" evidence="7">
    <location>
        <begin position="275"/>
        <end position="302"/>
    </location>
</feature>
<keyword evidence="5 7" id="KW-1133">Transmembrane helix</keyword>
<evidence type="ECO:0000313" key="11">
    <source>
        <dbReference type="Proteomes" id="UP001138686"/>
    </source>
</evidence>
<evidence type="ECO:0000256" key="5">
    <source>
        <dbReference type="ARBA" id="ARBA00022989"/>
    </source>
</evidence>
<evidence type="ECO:0000256" key="3">
    <source>
        <dbReference type="ARBA" id="ARBA00022475"/>
    </source>
</evidence>
<keyword evidence="6 7" id="KW-0472">Membrane</keyword>
<protein>
    <submittedName>
        <fullName evidence="10">ABC transporter permease</fullName>
    </submittedName>
</protein>
<feature type="transmembrane region" description="Helical" evidence="7">
    <location>
        <begin position="323"/>
        <end position="349"/>
    </location>
</feature>
<organism evidence="10 11">
    <name type="scientific">Halomarinibacterium sedimenti</name>
    <dbReference type="NCBI Taxonomy" id="2857106"/>
    <lineage>
        <taxon>Bacteria</taxon>
        <taxon>Pseudomonadati</taxon>
        <taxon>Bacteroidota</taxon>
        <taxon>Flavobacteriia</taxon>
        <taxon>Flavobacteriales</taxon>
        <taxon>Flavobacteriaceae</taxon>
        <taxon>Halomarinibacterium</taxon>
    </lineage>
</organism>
<sequence>MNYPLYIAKRYLFSKSNKNAVNIISRIAIIAVILGAMALFIVLSGFSGLKEFALQFTNMFDSDLKVIPAKGKTLQITEEQFIKIQKIEGIEAVSKTIEERIFIRYEGKNHIAFIKGVDENYSKVTPVDSLLLVGDWLIPNQNEVVIGFGISAKLSIPPRDYGKLIEVYVPKPGTGQINVLDPTSAFNSERVVASGIYEINDELNGKYLFSDIDFARNLLGLDSTKVSFLEFKLNPSAQEDKVKAGISGIFPEEIIIKNRFQQNDALYKMLNSENLFTYLFVSLIAAIAIFNLAGTIIMIILEKRGNIKTLYFLGLTLKEIRKVFFYNGLLMTLIGVFIGLFLGSVLVLLQIQYGFVPITESLPYPVKFNIINLLIVFLTITLLGGMASKIASLRVSNRLLS</sequence>
<accession>A0A9X1FMP3</accession>
<feature type="transmembrane region" description="Helical" evidence="7">
    <location>
        <begin position="21"/>
        <end position="46"/>
    </location>
</feature>
<dbReference type="PANTHER" id="PTHR30489:SF0">
    <property type="entry name" value="LIPOPROTEIN-RELEASING SYSTEM TRANSMEMBRANE PROTEIN LOLE"/>
    <property type="match status" value="1"/>
</dbReference>
<evidence type="ECO:0000256" key="2">
    <source>
        <dbReference type="ARBA" id="ARBA00005236"/>
    </source>
</evidence>
<evidence type="ECO:0000259" key="8">
    <source>
        <dbReference type="Pfam" id="PF02687"/>
    </source>
</evidence>
<dbReference type="Pfam" id="PF12704">
    <property type="entry name" value="MacB_PCD"/>
    <property type="match status" value="1"/>
</dbReference>
<evidence type="ECO:0000256" key="4">
    <source>
        <dbReference type="ARBA" id="ARBA00022692"/>
    </source>
</evidence>
<dbReference type="GO" id="GO:0098797">
    <property type="term" value="C:plasma membrane protein complex"/>
    <property type="evidence" value="ECO:0007669"/>
    <property type="project" value="TreeGrafter"/>
</dbReference>
<feature type="domain" description="MacB-like periplasmic core" evidence="9">
    <location>
        <begin position="27"/>
        <end position="246"/>
    </location>
</feature>
<evidence type="ECO:0000256" key="1">
    <source>
        <dbReference type="ARBA" id="ARBA00004651"/>
    </source>
</evidence>
<evidence type="ECO:0000259" key="9">
    <source>
        <dbReference type="Pfam" id="PF12704"/>
    </source>
</evidence>
<dbReference type="AlphaFoldDB" id="A0A9X1FMP3"/>
<dbReference type="InterPro" id="IPR051447">
    <property type="entry name" value="Lipoprotein-release_system"/>
</dbReference>
<keyword evidence="4 7" id="KW-0812">Transmembrane</keyword>
<proteinExistence type="inferred from homology"/>
<dbReference type="Proteomes" id="UP001138686">
    <property type="component" value="Unassembled WGS sequence"/>
</dbReference>
<evidence type="ECO:0000256" key="7">
    <source>
        <dbReference type="SAM" id="Phobius"/>
    </source>
</evidence>
<dbReference type="Pfam" id="PF02687">
    <property type="entry name" value="FtsX"/>
    <property type="match status" value="1"/>
</dbReference>
<keyword evidence="3" id="KW-1003">Cell membrane</keyword>
<dbReference type="PANTHER" id="PTHR30489">
    <property type="entry name" value="LIPOPROTEIN-RELEASING SYSTEM TRANSMEMBRANE PROTEIN LOLE"/>
    <property type="match status" value="1"/>
</dbReference>
<dbReference type="RefSeq" id="WP_219051602.1">
    <property type="nucleotide sequence ID" value="NZ_JAHWDP010000001.1"/>
</dbReference>
<dbReference type="GO" id="GO:0044874">
    <property type="term" value="P:lipoprotein localization to outer membrane"/>
    <property type="evidence" value="ECO:0007669"/>
    <property type="project" value="TreeGrafter"/>
</dbReference>
<evidence type="ECO:0000256" key="6">
    <source>
        <dbReference type="ARBA" id="ARBA00023136"/>
    </source>
</evidence>
<evidence type="ECO:0000313" key="10">
    <source>
        <dbReference type="EMBL" id="MBW2937299.1"/>
    </source>
</evidence>
<dbReference type="InterPro" id="IPR003838">
    <property type="entry name" value="ABC3_permease_C"/>
</dbReference>
<comment type="subcellular location">
    <subcellularLocation>
        <location evidence="1">Cell membrane</location>
        <topology evidence="1">Multi-pass membrane protein</topology>
    </subcellularLocation>
</comment>
<name>A0A9X1FMP3_9FLAO</name>
<feature type="transmembrane region" description="Helical" evidence="7">
    <location>
        <begin position="369"/>
        <end position="391"/>
    </location>
</feature>
<dbReference type="EMBL" id="JAHWDP010000001">
    <property type="protein sequence ID" value="MBW2937299.1"/>
    <property type="molecule type" value="Genomic_DNA"/>
</dbReference>
<gene>
    <name evidence="10" type="ORF">KXJ69_04230</name>
</gene>
<reference evidence="10" key="1">
    <citation type="submission" date="2021-07" db="EMBL/GenBank/DDBJ databases">
        <title>Aureisphaera sp. CAU 1614 isolated from sea sediment.</title>
        <authorList>
            <person name="Kim W."/>
        </authorList>
    </citation>
    <scope>NUCLEOTIDE SEQUENCE</scope>
    <source>
        <strain evidence="10">CAU 1614</strain>
    </source>
</reference>
<comment type="similarity">
    <text evidence="2">Belongs to the ABC-4 integral membrane protein family. LolC/E subfamily.</text>
</comment>
<comment type="caution">
    <text evidence="10">The sequence shown here is derived from an EMBL/GenBank/DDBJ whole genome shotgun (WGS) entry which is preliminary data.</text>
</comment>